<dbReference type="SUPFAM" id="SSF53067">
    <property type="entry name" value="Actin-like ATPase domain"/>
    <property type="match status" value="1"/>
</dbReference>
<evidence type="ECO:0000259" key="3">
    <source>
        <dbReference type="Pfam" id="PF12802"/>
    </source>
</evidence>
<dbReference type="Pfam" id="PF12802">
    <property type="entry name" value="MarR_2"/>
    <property type="match status" value="1"/>
</dbReference>
<dbReference type="SUPFAM" id="SSF46785">
    <property type="entry name" value="Winged helix' DNA-binding domain"/>
    <property type="match status" value="1"/>
</dbReference>
<dbReference type="InterPro" id="IPR036388">
    <property type="entry name" value="WH-like_DNA-bd_sf"/>
</dbReference>
<dbReference type="Gene3D" id="1.10.10.10">
    <property type="entry name" value="Winged helix-like DNA-binding domain superfamily/Winged helix DNA-binding domain"/>
    <property type="match status" value="1"/>
</dbReference>
<dbReference type="PANTHER" id="PTHR18964:SF149">
    <property type="entry name" value="BIFUNCTIONAL UDP-N-ACETYLGLUCOSAMINE 2-EPIMERASE_N-ACETYLMANNOSAMINE KINASE"/>
    <property type="match status" value="1"/>
</dbReference>
<dbReference type="PROSITE" id="PS01125">
    <property type="entry name" value="ROK"/>
    <property type="match status" value="1"/>
</dbReference>
<dbReference type="Pfam" id="PF00480">
    <property type="entry name" value="ROK"/>
    <property type="match status" value="1"/>
</dbReference>
<keyword evidence="5" id="KW-1185">Reference proteome</keyword>
<dbReference type="InterPro" id="IPR000600">
    <property type="entry name" value="ROK"/>
</dbReference>
<comment type="caution">
    <text evidence="4">The sequence shown here is derived from an EMBL/GenBank/DDBJ whole genome shotgun (WGS) entry which is preliminary data.</text>
</comment>
<evidence type="ECO:0000313" key="5">
    <source>
        <dbReference type="Proteomes" id="UP001500622"/>
    </source>
</evidence>
<reference evidence="5" key="1">
    <citation type="journal article" date="2019" name="Int. J. Syst. Evol. Microbiol.">
        <title>The Global Catalogue of Microorganisms (GCM) 10K type strain sequencing project: providing services to taxonomists for standard genome sequencing and annotation.</title>
        <authorList>
            <consortium name="The Broad Institute Genomics Platform"/>
            <consortium name="The Broad Institute Genome Sequencing Center for Infectious Disease"/>
            <person name="Wu L."/>
            <person name="Ma J."/>
        </authorList>
    </citation>
    <scope>NUCLEOTIDE SEQUENCE [LARGE SCALE GENOMIC DNA]</scope>
    <source>
        <strain evidence="5">JCM 17810</strain>
    </source>
</reference>
<evidence type="ECO:0000256" key="1">
    <source>
        <dbReference type="ARBA" id="ARBA00006479"/>
    </source>
</evidence>
<name>A0ABP8LG86_9MICO</name>
<dbReference type="EMBL" id="BAABGN010000012">
    <property type="protein sequence ID" value="GAA4428727.1"/>
    <property type="molecule type" value="Genomic_DNA"/>
</dbReference>
<dbReference type="InterPro" id="IPR036390">
    <property type="entry name" value="WH_DNA-bd_sf"/>
</dbReference>
<protein>
    <submittedName>
        <fullName evidence="4">ROK family transcriptional regulator</fullName>
    </submittedName>
</protein>
<dbReference type="InterPro" id="IPR043129">
    <property type="entry name" value="ATPase_NBD"/>
</dbReference>
<dbReference type="InterPro" id="IPR049874">
    <property type="entry name" value="ROK_cs"/>
</dbReference>
<dbReference type="Gene3D" id="3.30.420.40">
    <property type="match status" value="2"/>
</dbReference>
<feature type="region of interest" description="Disordered" evidence="2">
    <location>
        <begin position="1"/>
        <end position="23"/>
    </location>
</feature>
<organism evidence="4 5">
    <name type="scientific">Georgenia halophila</name>
    <dbReference type="NCBI Taxonomy" id="620889"/>
    <lineage>
        <taxon>Bacteria</taxon>
        <taxon>Bacillati</taxon>
        <taxon>Actinomycetota</taxon>
        <taxon>Actinomycetes</taxon>
        <taxon>Micrococcales</taxon>
        <taxon>Bogoriellaceae</taxon>
        <taxon>Georgenia</taxon>
    </lineage>
</organism>
<dbReference type="InterPro" id="IPR000835">
    <property type="entry name" value="HTH_MarR-typ"/>
</dbReference>
<feature type="domain" description="HTH marR-type" evidence="3">
    <location>
        <begin position="31"/>
        <end position="76"/>
    </location>
</feature>
<gene>
    <name evidence="4" type="ORF">GCM10023169_30180</name>
</gene>
<dbReference type="PANTHER" id="PTHR18964">
    <property type="entry name" value="ROK (REPRESSOR, ORF, KINASE) FAMILY"/>
    <property type="match status" value="1"/>
</dbReference>
<sequence>MSTAGRFEEDEMTDDVAVPRGTNATQLGNFNETVILHAIRRADGVSRVELGKATGLSPQTVTNICRRLLDEGLLVEGEKTTGGLGKRRTQLHIDASARTALGAHIDPALTTVTTLDLVGKPIDVERFPTPDDPEKAVAKIARVLKRLIAESGTDGVGVLGVGVGAPGPVDVARGVICDPPHLPNWRDVPVRDELAAQTGLPTVLEKDTIAAAVAETWAGTFTDGCSAIVLYLGTGIGAGLVIDGEVVRGTTHSAGEAGHLVVDPDGPPCACGLRGCINVAASPRALVEIATHKGVLPAPGPDDNLDSRLGMLYDLADAGEPAAREIVRRGAAGVARAALTIGNLVDVSRVVLGGPYWPRMSAYILDAAPTALEAATAASPLHPVALGGTKVGENLGAIGAASLVLDHAYTPRPTRLVLGRPERTGRSA</sequence>
<evidence type="ECO:0000313" key="4">
    <source>
        <dbReference type="EMBL" id="GAA4428727.1"/>
    </source>
</evidence>
<proteinExistence type="inferred from homology"/>
<accession>A0ABP8LG86</accession>
<dbReference type="Proteomes" id="UP001500622">
    <property type="component" value="Unassembled WGS sequence"/>
</dbReference>
<evidence type="ECO:0000256" key="2">
    <source>
        <dbReference type="SAM" id="MobiDB-lite"/>
    </source>
</evidence>
<comment type="similarity">
    <text evidence="1">Belongs to the ROK (NagC/XylR) family.</text>
</comment>